<reference evidence="2" key="1">
    <citation type="submission" date="2020-06" db="EMBL/GenBank/DDBJ databases">
        <authorList>
            <person name="Li T."/>
            <person name="Hu X."/>
            <person name="Zhang T."/>
            <person name="Song X."/>
            <person name="Zhang H."/>
            <person name="Dai N."/>
            <person name="Sheng W."/>
            <person name="Hou X."/>
            <person name="Wei L."/>
        </authorList>
    </citation>
    <scope>NUCLEOTIDE SEQUENCE</scope>
    <source>
        <strain evidence="2">K16</strain>
        <tissue evidence="2">Leaf</tissue>
    </source>
</reference>
<accession>A0AAE1WIA5</accession>
<reference evidence="2" key="2">
    <citation type="journal article" date="2024" name="Plant">
        <title>Genomic evolution and insights into agronomic trait innovations of Sesamum species.</title>
        <authorList>
            <person name="Miao H."/>
            <person name="Wang L."/>
            <person name="Qu L."/>
            <person name="Liu H."/>
            <person name="Sun Y."/>
            <person name="Le M."/>
            <person name="Wang Q."/>
            <person name="Wei S."/>
            <person name="Zheng Y."/>
            <person name="Lin W."/>
            <person name="Duan Y."/>
            <person name="Cao H."/>
            <person name="Xiong S."/>
            <person name="Wang X."/>
            <person name="Wei L."/>
            <person name="Li C."/>
            <person name="Ma Q."/>
            <person name="Ju M."/>
            <person name="Zhao R."/>
            <person name="Li G."/>
            <person name="Mu C."/>
            <person name="Tian Q."/>
            <person name="Mei H."/>
            <person name="Zhang T."/>
            <person name="Gao T."/>
            <person name="Zhang H."/>
        </authorList>
    </citation>
    <scope>NUCLEOTIDE SEQUENCE</scope>
    <source>
        <strain evidence="2">K16</strain>
    </source>
</reference>
<comment type="caution">
    <text evidence="2">The sequence shown here is derived from an EMBL/GenBank/DDBJ whole genome shotgun (WGS) entry which is preliminary data.</text>
</comment>
<evidence type="ECO:0000313" key="3">
    <source>
        <dbReference type="Proteomes" id="UP001289374"/>
    </source>
</evidence>
<protein>
    <submittedName>
        <fullName evidence="2">Retrovirus-related Pol polyprotein from transposon RE2</fullName>
    </submittedName>
</protein>
<evidence type="ECO:0000313" key="2">
    <source>
        <dbReference type="EMBL" id="KAK4393925.1"/>
    </source>
</evidence>
<dbReference type="InterPro" id="IPR043502">
    <property type="entry name" value="DNA/RNA_pol_sf"/>
</dbReference>
<dbReference type="CDD" id="cd09272">
    <property type="entry name" value="RNase_HI_RT_Ty1"/>
    <property type="match status" value="1"/>
</dbReference>
<gene>
    <name evidence="2" type="ORF">Sango_1863300</name>
</gene>
<sequence length="326" mass="36698">MDRYKARLVAKGYNQVEGEDYIERFSPVAKAVTVRTLLAVASSYAWPIYQVDINNAFLHGYLEEDIYMLPPDGAPIQSGKVCPSEVEIAEVKHFLDSTFTIKDLGPAHYFLGLEIIRCVAGTSITQHQYVRDIIQNSGLTSCKPAHTPLPMGVKLSAHHTDPLPDPSPYRRLVDWGGCIDSRRSLTGYCIFLDNALISWKYKKQPTIARSTTEAEYRSLSTMVYELKWIPYLLQDLHLTSPTPIPLYCDNQVEIHIVANPVFHERTKHIEMDCHLIRDHFKSGSVLPSYIPSKSQLADVFTKSLSAPLFSSFISKLGLVSPSQVQL</sequence>
<name>A0AAE1WIA5_9LAMI</name>
<keyword evidence="3" id="KW-1185">Reference proteome</keyword>
<dbReference type="EMBL" id="JACGWL010000010">
    <property type="protein sequence ID" value="KAK4393925.1"/>
    <property type="molecule type" value="Genomic_DNA"/>
</dbReference>
<dbReference type="PANTHER" id="PTHR11439">
    <property type="entry name" value="GAG-POL-RELATED RETROTRANSPOSON"/>
    <property type="match status" value="1"/>
</dbReference>
<feature type="domain" description="Reverse transcriptase Ty1/copia-type" evidence="1">
    <location>
        <begin position="87"/>
        <end position="149"/>
    </location>
</feature>
<dbReference type="AlphaFoldDB" id="A0AAE1WIA5"/>
<feature type="domain" description="Reverse transcriptase Ty1/copia-type" evidence="1">
    <location>
        <begin position="3"/>
        <end position="82"/>
    </location>
</feature>
<dbReference type="SUPFAM" id="SSF56672">
    <property type="entry name" value="DNA/RNA polymerases"/>
    <property type="match status" value="1"/>
</dbReference>
<dbReference type="PANTHER" id="PTHR11439:SF465">
    <property type="entry name" value="REVERSE TRANSCRIPTASE TY1_COPIA-TYPE DOMAIN-CONTAINING PROTEIN"/>
    <property type="match status" value="1"/>
</dbReference>
<dbReference type="InterPro" id="IPR013103">
    <property type="entry name" value="RVT_2"/>
</dbReference>
<evidence type="ECO:0000259" key="1">
    <source>
        <dbReference type="Pfam" id="PF07727"/>
    </source>
</evidence>
<dbReference type="Proteomes" id="UP001289374">
    <property type="component" value="Unassembled WGS sequence"/>
</dbReference>
<organism evidence="2 3">
    <name type="scientific">Sesamum angolense</name>
    <dbReference type="NCBI Taxonomy" id="2727404"/>
    <lineage>
        <taxon>Eukaryota</taxon>
        <taxon>Viridiplantae</taxon>
        <taxon>Streptophyta</taxon>
        <taxon>Embryophyta</taxon>
        <taxon>Tracheophyta</taxon>
        <taxon>Spermatophyta</taxon>
        <taxon>Magnoliopsida</taxon>
        <taxon>eudicotyledons</taxon>
        <taxon>Gunneridae</taxon>
        <taxon>Pentapetalae</taxon>
        <taxon>asterids</taxon>
        <taxon>lamiids</taxon>
        <taxon>Lamiales</taxon>
        <taxon>Pedaliaceae</taxon>
        <taxon>Sesamum</taxon>
    </lineage>
</organism>
<proteinExistence type="predicted"/>
<dbReference type="Pfam" id="PF07727">
    <property type="entry name" value="RVT_2"/>
    <property type="match status" value="2"/>
</dbReference>